<feature type="compositionally biased region" description="Low complexity" evidence="1">
    <location>
        <begin position="52"/>
        <end position="71"/>
    </location>
</feature>
<evidence type="ECO:0000313" key="2">
    <source>
        <dbReference type="EMBL" id="CRL03315.1"/>
    </source>
</evidence>
<feature type="region of interest" description="Disordered" evidence="1">
    <location>
        <begin position="34"/>
        <end position="89"/>
    </location>
</feature>
<keyword evidence="3" id="KW-1185">Reference proteome</keyword>
<feature type="compositionally biased region" description="Polar residues" evidence="1">
    <location>
        <begin position="79"/>
        <end position="89"/>
    </location>
</feature>
<organism evidence="2 3">
    <name type="scientific">Clunio marinus</name>
    <dbReference type="NCBI Taxonomy" id="568069"/>
    <lineage>
        <taxon>Eukaryota</taxon>
        <taxon>Metazoa</taxon>
        <taxon>Ecdysozoa</taxon>
        <taxon>Arthropoda</taxon>
        <taxon>Hexapoda</taxon>
        <taxon>Insecta</taxon>
        <taxon>Pterygota</taxon>
        <taxon>Neoptera</taxon>
        <taxon>Endopterygota</taxon>
        <taxon>Diptera</taxon>
        <taxon>Nematocera</taxon>
        <taxon>Chironomoidea</taxon>
        <taxon>Chironomidae</taxon>
        <taxon>Clunio</taxon>
    </lineage>
</organism>
<accession>A0A1J1ISV0</accession>
<evidence type="ECO:0000256" key="1">
    <source>
        <dbReference type="SAM" id="MobiDB-lite"/>
    </source>
</evidence>
<dbReference type="AlphaFoldDB" id="A0A1J1ISV0"/>
<proteinExistence type="predicted"/>
<protein>
    <submittedName>
        <fullName evidence="2">CLUMA_CG016335, isoform A</fullName>
    </submittedName>
</protein>
<name>A0A1J1ISV0_9DIPT</name>
<sequence length="89" mass="9448">MGVRRQGVSQPVVTTTANVIYTIPTNNPTRFSQANVSASASVHHDLPPSYDQVVQSPPQTPSTPLSQSTTVNIPAPPMITQSQEVPKPA</sequence>
<dbReference type="Proteomes" id="UP000183832">
    <property type="component" value="Unassembled WGS sequence"/>
</dbReference>
<reference evidence="2 3" key="1">
    <citation type="submission" date="2015-04" db="EMBL/GenBank/DDBJ databases">
        <authorList>
            <person name="Syromyatnikov M.Y."/>
            <person name="Popov V.N."/>
        </authorList>
    </citation>
    <scope>NUCLEOTIDE SEQUENCE [LARGE SCALE GENOMIC DNA]</scope>
</reference>
<evidence type="ECO:0000313" key="3">
    <source>
        <dbReference type="Proteomes" id="UP000183832"/>
    </source>
</evidence>
<dbReference type="EMBL" id="CVRI01000059">
    <property type="protein sequence ID" value="CRL03315.1"/>
    <property type="molecule type" value="Genomic_DNA"/>
</dbReference>
<gene>
    <name evidence="2" type="ORF">CLUMA_CG016335</name>
</gene>
<dbReference type="OrthoDB" id="7791173at2759"/>